<dbReference type="PANTHER" id="PTHR43570:SF20">
    <property type="entry name" value="ALDEHYDE DEHYDROGENASE ALDX-RELATED"/>
    <property type="match status" value="1"/>
</dbReference>
<keyword evidence="3" id="KW-0520">NAD</keyword>
<dbReference type="PROSITE" id="PS00687">
    <property type="entry name" value="ALDEHYDE_DEHYDR_GLU"/>
    <property type="match status" value="1"/>
</dbReference>
<reference evidence="9 10" key="1">
    <citation type="submission" date="2014-03" db="EMBL/GenBank/DDBJ databases">
        <title>The draft genome sequence of Thioclava dalianensis DLFJ1-1.</title>
        <authorList>
            <person name="Lai Q."/>
            <person name="Shao Z."/>
        </authorList>
    </citation>
    <scope>NUCLEOTIDE SEQUENCE [LARGE SCALE GENOMIC DNA]</scope>
    <source>
        <strain evidence="9 10">DLFJ1-1</strain>
    </source>
</reference>
<dbReference type="GO" id="GO:0004029">
    <property type="term" value="F:aldehyde dehydrogenase (NAD+) activity"/>
    <property type="evidence" value="ECO:0007669"/>
    <property type="project" value="TreeGrafter"/>
</dbReference>
<proteinExistence type="inferred from homology"/>
<dbReference type="PANTHER" id="PTHR43570">
    <property type="entry name" value="ALDEHYDE DEHYDROGENASE"/>
    <property type="match status" value="1"/>
</dbReference>
<name>A0A074TNM9_9RHOB</name>
<dbReference type="EMBL" id="JHEH01000001">
    <property type="protein sequence ID" value="KEP71740.1"/>
    <property type="molecule type" value="Genomic_DNA"/>
</dbReference>
<dbReference type="InterPro" id="IPR016160">
    <property type="entry name" value="Ald_DH_CS_CYS"/>
</dbReference>
<evidence type="ECO:0000313" key="10">
    <source>
        <dbReference type="Proteomes" id="UP000027725"/>
    </source>
</evidence>
<dbReference type="InterPro" id="IPR016162">
    <property type="entry name" value="Ald_DH_N"/>
</dbReference>
<dbReference type="PIRSF" id="PIRSF036492">
    <property type="entry name" value="ALDH"/>
    <property type="match status" value="1"/>
</dbReference>
<dbReference type="Gene3D" id="3.40.309.10">
    <property type="entry name" value="Aldehyde Dehydrogenase, Chain A, domain 2"/>
    <property type="match status" value="1"/>
</dbReference>
<keyword evidence="10" id="KW-1185">Reference proteome</keyword>
<dbReference type="InterPro" id="IPR016161">
    <property type="entry name" value="Ald_DH/histidinol_DH"/>
</dbReference>
<dbReference type="InterPro" id="IPR016163">
    <property type="entry name" value="Ald_DH_C"/>
</dbReference>
<comment type="caution">
    <text evidence="9">The sequence shown here is derived from an EMBL/GenBank/DDBJ whole genome shotgun (WGS) entry which is preliminary data.</text>
</comment>
<evidence type="ECO:0000256" key="3">
    <source>
        <dbReference type="ARBA" id="ARBA00023027"/>
    </source>
</evidence>
<dbReference type="InterPro" id="IPR029510">
    <property type="entry name" value="Ald_DH_CS_GLU"/>
</dbReference>
<dbReference type="GO" id="GO:0005737">
    <property type="term" value="C:cytoplasm"/>
    <property type="evidence" value="ECO:0007669"/>
    <property type="project" value="TreeGrafter"/>
</dbReference>
<evidence type="ECO:0000313" key="9">
    <source>
        <dbReference type="EMBL" id="KEP71740.1"/>
    </source>
</evidence>
<dbReference type="RefSeq" id="WP_051693234.1">
    <property type="nucleotide sequence ID" value="NZ_FOVB01000005.1"/>
</dbReference>
<comment type="similarity">
    <text evidence="1 4 7">Belongs to the aldehyde dehydrogenase family.</text>
</comment>
<dbReference type="eggNOG" id="COG1012">
    <property type="taxonomic scope" value="Bacteria"/>
</dbReference>
<evidence type="ECO:0000259" key="8">
    <source>
        <dbReference type="Pfam" id="PF00171"/>
    </source>
</evidence>
<dbReference type="InterPro" id="IPR015590">
    <property type="entry name" value="Aldehyde_DH_dom"/>
</dbReference>
<dbReference type="PROSITE" id="PS00070">
    <property type="entry name" value="ALDEHYDE_DEHYDR_CYS"/>
    <property type="match status" value="1"/>
</dbReference>
<dbReference type="Proteomes" id="UP000027725">
    <property type="component" value="Unassembled WGS sequence"/>
</dbReference>
<feature type="active site" evidence="5">
    <location>
        <position position="253"/>
    </location>
</feature>
<accession>A0A074TNM9</accession>
<dbReference type="Pfam" id="PF00171">
    <property type="entry name" value="Aldedh"/>
    <property type="match status" value="1"/>
</dbReference>
<evidence type="ECO:0000256" key="4">
    <source>
        <dbReference type="PIRNR" id="PIRNR036492"/>
    </source>
</evidence>
<dbReference type="InterPro" id="IPR012394">
    <property type="entry name" value="Aldehyde_DH_NAD(P)"/>
</dbReference>
<evidence type="ECO:0000256" key="2">
    <source>
        <dbReference type="ARBA" id="ARBA00023002"/>
    </source>
</evidence>
<feature type="active site" evidence="5 6">
    <location>
        <position position="219"/>
    </location>
</feature>
<feature type="domain" description="Aldehyde dehydrogenase" evidence="8">
    <location>
        <begin position="31"/>
        <end position="444"/>
    </location>
</feature>
<evidence type="ECO:0000256" key="7">
    <source>
        <dbReference type="RuleBase" id="RU003345"/>
    </source>
</evidence>
<dbReference type="SUPFAM" id="SSF53720">
    <property type="entry name" value="ALDH-like"/>
    <property type="match status" value="1"/>
</dbReference>
<gene>
    <name evidence="9" type="ORF">DL1_01670</name>
</gene>
<organism evidence="9 10">
    <name type="scientific">Thioclava dalianensis</name>
    <dbReference type="NCBI Taxonomy" id="1185766"/>
    <lineage>
        <taxon>Bacteria</taxon>
        <taxon>Pseudomonadati</taxon>
        <taxon>Pseudomonadota</taxon>
        <taxon>Alphaproteobacteria</taxon>
        <taxon>Rhodobacterales</taxon>
        <taxon>Paracoccaceae</taxon>
        <taxon>Thioclava</taxon>
    </lineage>
</organism>
<dbReference type="Gene3D" id="3.40.605.10">
    <property type="entry name" value="Aldehyde Dehydrogenase, Chain A, domain 1"/>
    <property type="match status" value="1"/>
</dbReference>
<evidence type="ECO:0000256" key="1">
    <source>
        <dbReference type="ARBA" id="ARBA00009986"/>
    </source>
</evidence>
<dbReference type="AlphaFoldDB" id="A0A074TNM9"/>
<protein>
    <recommendedName>
        <fullName evidence="4">Aldehyde dehydrogenase</fullName>
    </recommendedName>
</protein>
<evidence type="ECO:0000256" key="6">
    <source>
        <dbReference type="PROSITE-ProRule" id="PRU10007"/>
    </source>
</evidence>
<dbReference type="GO" id="GO:0006081">
    <property type="term" value="P:aldehyde metabolic process"/>
    <property type="evidence" value="ECO:0007669"/>
    <property type="project" value="InterPro"/>
</dbReference>
<sequence length="477" mass="51854">MDGESSAQMIGMRRVFARLANGNATRRVQFGLAERRTALLALRRTIRAHEREIIDALASDFGKPPSETRLTEILPVQTEISHALRNLRRWMRPRRVRTTRAMLGTRGRILPQPKGTALIIAPWNYPLALSLGPLVSALAAGCAAVVKPSELAPASAAILSEILTDALPEDLTVCLEGGPEIAQSLLDLPFDHVFFTGSPRVGALVAERVGRRLGSVTLELGGKSPVIVGPNADLKQAARMIVWGKFANAGQTCIAPDHVFVAKSIEAPFLAELKAAVAKMYGRDEAAQAASRDFARIIDFKHFARLTEMIAQAQGSGARALTGGPSDAETRYIPPTILMGTDPDMAVEREEIFGPVLPVIPFVRLDTVLDRIEAGPRPLALYIFERDRAVIDHVASRAISGALGINVVLAHFLHLNLPFGGIGRSGQGAAHGEWGFRAFSHEKAILETRFAPLRLLMPPYRGSRKRLTKIMTRILGR</sequence>
<keyword evidence="2 4" id="KW-0560">Oxidoreductase</keyword>
<dbReference type="STRING" id="1185766.SAMN05216224_10552"/>
<evidence type="ECO:0000256" key="5">
    <source>
        <dbReference type="PIRSR" id="PIRSR036492-1"/>
    </source>
</evidence>